<evidence type="ECO:0000313" key="6">
    <source>
        <dbReference type="EMBL" id="GEO31055.1"/>
    </source>
</evidence>
<dbReference type="Pfam" id="PF00578">
    <property type="entry name" value="AhpC-TSA"/>
    <property type="match status" value="1"/>
</dbReference>
<keyword evidence="3" id="KW-0804">Transcription</keyword>
<dbReference type="InterPro" id="IPR036390">
    <property type="entry name" value="WH_DNA-bd_sf"/>
</dbReference>
<dbReference type="Gene3D" id="3.40.30.10">
    <property type="entry name" value="Glutaredoxin"/>
    <property type="match status" value="1"/>
</dbReference>
<dbReference type="GO" id="GO:0003677">
    <property type="term" value="F:DNA binding"/>
    <property type="evidence" value="ECO:0007669"/>
    <property type="project" value="UniProtKB-KW"/>
</dbReference>
<dbReference type="EMBL" id="BJYX01000015">
    <property type="protein sequence ID" value="GEO31055.1"/>
    <property type="molecule type" value="Genomic_DNA"/>
</dbReference>
<evidence type="ECO:0000313" key="7">
    <source>
        <dbReference type="Proteomes" id="UP000321534"/>
    </source>
</evidence>
<dbReference type="RefSeq" id="WP_147067465.1">
    <property type="nucleotide sequence ID" value="NZ_BAAARO010000008.1"/>
</dbReference>
<dbReference type="InterPro" id="IPR002577">
    <property type="entry name" value="HTH_HxlR"/>
</dbReference>
<evidence type="ECO:0000259" key="5">
    <source>
        <dbReference type="PROSITE" id="PS51352"/>
    </source>
</evidence>
<evidence type="ECO:0000256" key="3">
    <source>
        <dbReference type="ARBA" id="ARBA00023163"/>
    </source>
</evidence>
<evidence type="ECO:0000259" key="4">
    <source>
        <dbReference type="PROSITE" id="PS51118"/>
    </source>
</evidence>
<evidence type="ECO:0000256" key="2">
    <source>
        <dbReference type="ARBA" id="ARBA00023125"/>
    </source>
</evidence>
<gene>
    <name evidence="6" type="ORF">TAE01_28650</name>
</gene>
<organism evidence="6 7">
    <name type="scientific">Terrabacter aerolatus</name>
    <dbReference type="NCBI Taxonomy" id="422442"/>
    <lineage>
        <taxon>Bacteria</taxon>
        <taxon>Bacillati</taxon>
        <taxon>Actinomycetota</taxon>
        <taxon>Actinomycetes</taxon>
        <taxon>Micrococcales</taxon>
        <taxon>Intrasporangiaceae</taxon>
        <taxon>Terrabacter</taxon>
    </lineage>
</organism>
<dbReference type="InterPro" id="IPR011991">
    <property type="entry name" value="ArsR-like_HTH"/>
</dbReference>
<evidence type="ECO:0000256" key="1">
    <source>
        <dbReference type="ARBA" id="ARBA00023015"/>
    </source>
</evidence>
<protein>
    <recommendedName>
        <fullName evidence="8">HxlR family transcriptional regulator</fullName>
    </recommendedName>
</protein>
<dbReference type="PANTHER" id="PTHR33204">
    <property type="entry name" value="TRANSCRIPTIONAL REGULATOR, MARR FAMILY"/>
    <property type="match status" value="1"/>
</dbReference>
<sequence length="286" mass="30472">MTRRHARPDDLCGIAHAVGVLGDPWSLLVLRDVAGGRTRFEQLVAETGISRKVLSQRLEALVSDGILERRAYSGRPPRHEYVLTDLGRGALPVLGALQEFGDTWLLGDGAPDAGAPADSNEVARVGALVGERVPQLQTLDPVSDDALTVVYCYPGNAFPGADEIPGGIGCTLESCTYRDRLCDFAALGATVVGVSTQRPSEQSAFAAAHGIRFPLLSDTDLELTTALRLPTFRAGGATRLKRQTLVVDRDRVVRATLFPITDVTGSVEESLRIVRGLAETGARSTG</sequence>
<dbReference type="Proteomes" id="UP000321534">
    <property type="component" value="Unassembled WGS sequence"/>
</dbReference>
<dbReference type="PROSITE" id="PS51352">
    <property type="entry name" value="THIOREDOXIN_2"/>
    <property type="match status" value="1"/>
</dbReference>
<dbReference type="AlphaFoldDB" id="A0A512D3K2"/>
<accession>A0A512D3K2</accession>
<evidence type="ECO:0008006" key="8">
    <source>
        <dbReference type="Google" id="ProtNLM"/>
    </source>
</evidence>
<keyword evidence="7" id="KW-1185">Reference proteome</keyword>
<dbReference type="OrthoDB" id="9792527at2"/>
<dbReference type="InterPro" id="IPR036388">
    <property type="entry name" value="WH-like_DNA-bd_sf"/>
</dbReference>
<keyword evidence="2" id="KW-0238">DNA-binding</keyword>
<feature type="domain" description="Thioredoxin" evidence="5">
    <location>
        <begin position="104"/>
        <end position="279"/>
    </location>
</feature>
<dbReference type="InterPro" id="IPR036249">
    <property type="entry name" value="Thioredoxin-like_sf"/>
</dbReference>
<dbReference type="GO" id="GO:0016209">
    <property type="term" value="F:antioxidant activity"/>
    <property type="evidence" value="ECO:0007669"/>
    <property type="project" value="InterPro"/>
</dbReference>
<dbReference type="GO" id="GO:0016491">
    <property type="term" value="F:oxidoreductase activity"/>
    <property type="evidence" value="ECO:0007669"/>
    <property type="project" value="InterPro"/>
</dbReference>
<dbReference type="SUPFAM" id="SSF52833">
    <property type="entry name" value="Thioredoxin-like"/>
    <property type="match status" value="1"/>
</dbReference>
<dbReference type="InterPro" id="IPR000866">
    <property type="entry name" value="AhpC/TSA"/>
</dbReference>
<proteinExistence type="predicted"/>
<dbReference type="Pfam" id="PF01638">
    <property type="entry name" value="HxlR"/>
    <property type="match status" value="1"/>
</dbReference>
<dbReference type="InterPro" id="IPR013766">
    <property type="entry name" value="Thioredoxin_domain"/>
</dbReference>
<name>A0A512D3K2_9MICO</name>
<comment type="caution">
    <text evidence="6">The sequence shown here is derived from an EMBL/GenBank/DDBJ whole genome shotgun (WGS) entry which is preliminary data.</text>
</comment>
<dbReference type="PROSITE" id="PS51118">
    <property type="entry name" value="HTH_HXLR"/>
    <property type="match status" value="1"/>
</dbReference>
<dbReference type="Gene3D" id="1.10.10.10">
    <property type="entry name" value="Winged helix-like DNA-binding domain superfamily/Winged helix DNA-binding domain"/>
    <property type="match status" value="1"/>
</dbReference>
<keyword evidence="1" id="KW-0805">Transcription regulation</keyword>
<feature type="domain" description="HTH hxlR-type" evidence="4">
    <location>
        <begin position="12"/>
        <end position="109"/>
    </location>
</feature>
<dbReference type="CDD" id="cd00090">
    <property type="entry name" value="HTH_ARSR"/>
    <property type="match status" value="1"/>
</dbReference>
<reference evidence="6 7" key="1">
    <citation type="submission" date="2019-07" db="EMBL/GenBank/DDBJ databases">
        <title>Whole genome shotgun sequence of Terrabacter aerolatus NBRC 106305.</title>
        <authorList>
            <person name="Hosoyama A."/>
            <person name="Uohara A."/>
            <person name="Ohji S."/>
            <person name="Ichikawa N."/>
        </authorList>
    </citation>
    <scope>NUCLEOTIDE SEQUENCE [LARGE SCALE GENOMIC DNA]</scope>
    <source>
        <strain evidence="6 7">NBRC 106305</strain>
    </source>
</reference>
<dbReference type="PANTHER" id="PTHR33204:SF18">
    <property type="entry name" value="TRANSCRIPTIONAL REGULATORY PROTEIN"/>
    <property type="match status" value="1"/>
</dbReference>
<dbReference type="CDD" id="cd03017">
    <property type="entry name" value="PRX_BCP"/>
    <property type="match status" value="1"/>
</dbReference>
<dbReference type="SUPFAM" id="SSF46785">
    <property type="entry name" value="Winged helix' DNA-binding domain"/>
    <property type="match status" value="1"/>
</dbReference>